<protein>
    <submittedName>
        <fullName evidence="2">Uncharacterized protein</fullName>
    </submittedName>
</protein>
<proteinExistence type="predicted"/>
<reference evidence="2 3" key="1">
    <citation type="submission" date="2014-02" db="EMBL/GenBank/DDBJ databases">
        <authorList>
            <person name="Sibley D."/>
            <person name="Venepally P."/>
            <person name="Karamycheva S."/>
            <person name="Hadjithomas M."/>
            <person name="Khan A."/>
            <person name="Brunk B."/>
            <person name="Roos D."/>
            <person name="Caler E."/>
            <person name="Lorenzi H."/>
        </authorList>
    </citation>
    <scope>NUCLEOTIDE SEQUENCE [LARGE SCALE GENOMIC DNA]</scope>
    <source>
        <strain evidence="2 3">GAB2-2007-GAL-DOM2</strain>
    </source>
</reference>
<sequence length="176" mass="19260">MQAVRGFAHALKVTRELIGFPEQSSRTEKPKCASNRKRERCLKEAGCPATGAVSEVYVHPSALSCCAAAPGVKSRWKAVQASSALEIDKGGDDSGRRSGKNAKMGGFRKRFVKICDQRRSAAAEMCSDSSNRCCDSCRSLHEQLTQLVRRKVPLNAAGKTQRNRLGVLQRNPPETR</sequence>
<evidence type="ECO:0000313" key="3">
    <source>
        <dbReference type="Proteomes" id="UP000028837"/>
    </source>
</evidence>
<dbReference type="Proteomes" id="UP000028837">
    <property type="component" value="Unassembled WGS sequence"/>
</dbReference>
<evidence type="ECO:0000313" key="2">
    <source>
        <dbReference type="EMBL" id="KFG36162.1"/>
    </source>
</evidence>
<dbReference type="VEuPathDB" id="ToxoDB:TGDOM2_215650"/>
<feature type="region of interest" description="Disordered" evidence="1">
    <location>
        <begin position="154"/>
        <end position="176"/>
    </location>
</feature>
<accession>A0A086JVJ4</accession>
<dbReference type="AlphaFoldDB" id="A0A086JVJ4"/>
<organism evidence="2 3">
    <name type="scientific">Toxoplasma gondii GAB2-2007-GAL-DOM2</name>
    <dbReference type="NCBI Taxonomy" id="1130820"/>
    <lineage>
        <taxon>Eukaryota</taxon>
        <taxon>Sar</taxon>
        <taxon>Alveolata</taxon>
        <taxon>Apicomplexa</taxon>
        <taxon>Conoidasida</taxon>
        <taxon>Coccidia</taxon>
        <taxon>Eucoccidiorida</taxon>
        <taxon>Eimeriorina</taxon>
        <taxon>Sarcocystidae</taxon>
        <taxon>Toxoplasma</taxon>
    </lineage>
</organism>
<evidence type="ECO:0000256" key="1">
    <source>
        <dbReference type="SAM" id="MobiDB-lite"/>
    </source>
</evidence>
<feature type="region of interest" description="Disordered" evidence="1">
    <location>
        <begin position="84"/>
        <end position="103"/>
    </location>
</feature>
<feature type="compositionally biased region" description="Basic and acidic residues" evidence="1">
    <location>
        <begin position="86"/>
        <end position="96"/>
    </location>
</feature>
<gene>
    <name evidence="2" type="ORF">TGDOM2_215650</name>
</gene>
<dbReference type="EMBL" id="AHZU02001117">
    <property type="protein sequence ID" value="KFG36162.1"/>
    <property type="molecule type" value="Genomic_DNA"/>
</dbReference>
<comment type="caution">
    <text evidence="2">The sequence shown here is derived from an EMBL/GenBank/DDBJ whole genome shotgun (WGS) entry which is preliminary data.</text>
</comment>
<name>A0A086JVJ4_TOXGO</name>